<comment type="caution">
    <text evidence="1">The sequence shown here is derived from an EMBL/GenBank/DDBJ whole genome shotgun (WGS) entry which is preliminary data.</text>
</comment>
<dbReference type="Proteomes" id="UP001232445">
    <property type="component" value="Unassembled WGS sequence"/>
</dbReference>
<evidence type="ECO:0000313" key="2">
    <source>
        <dbReference type="Proteomes" id="UP001232445"/>
    </source>
</evidence>
<reference evidence="1 2" key="1">
    <citation type="submission" date="2023-07" db="EMBL/GenBank/DDBJ databases">
        <title>Genomic Encyclopedia of Type Strains, Phase IV (KMG-IV): sequencing the most valuable type-strain genomes for metagenomic binning, comparative biology and taxonomic classification.</title>
        <authorList>
            <person name="Goeker M."/>
        </authorList>
    </citation>
    <scope>NUCLEOTIDE SEQUENCE [LARGE SCALE GENOMIC DNA]</scope>
    <source>
        <strain evidence="1 2">DSM 17740</strain>
    </source>
</reference>
<sequence length="54" mass="6444">MAKNRNNQRNRNERNINIRDVVPVEEFAGEYEGAEAVTNRRKNEPEDYNLNEYC</sequence>
<protein>
    <recommendedName>
        <fullName evidence="3">YfhD family protein</fullName>
    </recommendedName>
</protein>
<gene>
    <name evidence="1" type="ORF">J2S00_000712</name>
</gene>
<dbReference type="EMBL" id="JAUSUQ010000002">
    <property type="protein sequence ID" value="MDQ0337929.1"/>
    <property type="molecule type" value="Genomic_DNA"/>
</dbReference>
<keyword evidence="2" id="KW-1185">Reference proteome</keyword>
<dbReference type="RefSeq" id="WP_307335462.1">
    <property type="nucleotide sequence ID" value="NZ_JAUSUQ010000002.1"/>
</dbReference>
<proteinExistence type="predicted"/>
<evidence type="ECO:0008006" key="3">
    <source>
        <dbReference type="Google" id="ProtNLM"/>
    </source>
</evidence>
<name>A0ABU0CNE0_9BACI</name>
<evidence type="ECO:0000313" key="1">
    <source>
        <dbReference type="EMBL" id="MDQ0337929.1"/>
    </source>
</evidence>
<accession>A0ABU0CNE0</accession>
<organism evidence="1 2">
    <name type="scientific">Caldalkalibacillus uzonensis</name>
    <dbReference type="NCBI Taxonomy" id="353224"/>
    <lineage>
        <taxon>Bacteria</taxon>
        <taxon>Bacillati</taxon>
        <taxon>Bacillota</taxon>
        <taxon>Bacilli</taxon>
        <taxon>Bacillales</taxon>
        <taxon>Bacillaceae</taxon>
        <taxon>Caldalkalibacillus</taxon>
    </lineage>
</organism>